<dbReference type="InterPro" id="IPR039786">
    <property type="entry name" value="EFR3"/>
</dbReference>
<name>A0A0J9XCW6_GEOCN</name>
<evidence type="ECO:0000313" key="4">
    <source>
        <dbReference type="EMBL" id="CDO55337.1"/>
    </source>
</evidence>
<protein>
    <recommendedName>
        <fullName evidence="2">Protein EFR3</fullName>
    </recommendedName>
</protein>
<dbReference type="InterPro" id="IPR049150">
    <property type="entry name" value="EFR3_HEAT-like_rpt"/>
</dbReference>
<accession>A0A0J9XCW6</accession>
<comment type="similarity">
    <text evidence="1">Belongs to the EFR3 family.</text>
</comment>
<comment type="caution">
    <text evidence="4">The sequence shown here is derived from an EMBL/GenBank/DDBJ whole genome shotgun (WGS) entry which is preliminary data.</text>
</comment>
<dbReference type="InterPro" id="IPR016024">
    <property type="entry name" value="ARM-type_fold"/>
</dbReference>
<dbReference type="GO" id="GO:0005886">
    <property type="term" value="C:plasma membrane"/>
    <property type="evidence" value="ECO:0007669"/>
    <property type="project" value="TreeGrafter"/>
</dbReference>
<dbReference type="Proteomes" id="UP000242525">
    <property type="component" value="Unassembled WGS sequence"/>
</dbReference>
<reference evidence="4" key="1">
    <citation type="submission" date="2014-03" db="EMBL/GenBank/DDBJ databases">
        <authorList>
            <person name="Casaregola S."/>
        </authorList>
    </citation>
    <scope>NUCLEOTIDE SEQUENCE [LARGE SCALE GENOMIC DNA]</scope>
    <source>
        <strain evidence="4">CLIB 918</strain>
    </source>
</reference>
<dbReference type="GO" id="GO:0016301">
    <property type="term" value="F:kinase activity"/>
    <property type="evidence" value="ECO:0007669"/>
    <property type="project" value="UniProtKB-KW"/>
</dbReference>
<evidence type="ECO:0000313" key="5">
    <source>
        <dbReference type="Proteomes" id="UP000242525"/>
    </source>
</evidence>
<dbReference type="GO" id="GO:0072659">
    <property type="term" value="P:protein localization to plasma membrane"/>
    <property type="evidence" value="ECO:0007669"/>
    <property type="project" value="InterPro"/>
</dbReference>
<dbReference type="Pfam" id="PF21072">
    <property type="entry name" value="EFR3"/>
    <property type="match status" value="1"/>
</dbReference>
<evidence type="ECO:0000256" key="3">
    <source>
        <dbReference type="SAM" id="MobiDB-lite"/>
    </source>
</evidence>
<dbReference type="PANTHER" id="PTHR47766">
    <property type="entry name" value="PROTEIN EFR3"/>
    <property type="match status" value="1"/>
</dbReference>
<evidence type="ECO:0000256" key="2">
    <source>
        <dbReference type="ARBA" id="ARBA00017967"/>
    </source>
</evidence>
<sequence>MQLSSKHQKLILQCYPAGKEIEKRPNQSELSYLLYYVSTRRTKLIKVGAFLEQKVQSDLYRNRFGNVQVTLDILDALVEKCPEDLNLFAQNIVNILEDVVSGSDILLIKHTNEVFDTFCKNHDLTLFRGDSSYVAAFQNLVSRYVELATGSSTNPRPDDVQWKLVGIEASKSISMSVVLSTVVGTTFIPEIIPILLANLSTISKENGLAELNSKIVILDSKQRANRRQSIHLDTAVPLDLSPDQQILYKSMQTLRHIVETTSTSILKTATRAVLEFILEHSSPTVWASGLLEVIATWVPVQTRFAVLTELVDELVILPITNKANQMVVVRLITSLLSSSVTMVGLSVIDILRPLLQHEYHLLQSGDPNPELDQLVDALKESIVSLSLHSRYASQTSDMIAEILMKCKYPGKSVVMPGTNTIDSSVTDAFLVHNLEIIYKMMLLAPKNKGDVEPSQLSISSWNGSQNLLNHANPAVKSEYAKALTLFLARNVTEFDPTVRLSNDFNPVDGSCFGRLLIELYTLVTEATNDASDYEIAIQILDSFILNLGDHGLIRALAFALAIEDSANKTLFENETTAALDGHDIIEGLALKSISLMVIKKIALELGMSRLADLAINEIGKRQDLGVWYDLNKTNLTFSSDNLSQLTPVLITDLAEQNSANSLYSVVSTILAQQDPQQRLLQQENVDPLILSKIVLTADFTGPAVVAGEGLMPLYISYTIPQQPNGNGSAAMGDSTTAFSHSGSHHGMTRAKSLNQLHQHYQAAGSIRGVPGESSGFVSTAGSIWSGGNHTSGNGIAEESADDRASETGTRGATDGSKDTQLHLPTVRDLKRAVSGLSMRSTYLRGTKGADAVSPITEPPAGKPGLDAPKVKIDVSSFLDTIDVDELGPESRFV</sequence>
<organism evidence="4 5">
    <name type="scientific">Geotrichum candidum</name>
    <name type="common">Oospora lactis</name>
    <name type="synonym">Dipodascus geotrichum</name>
    <dbReference type="NCBI Taxonomy" id="1173061"/>
    <lineage>
        <taxon>Eukaryota</taxon>
        <taxon>Fungi</taxon>
        <taxon>Dikarya</taxon>
        <taxon>Ascomycota</taxon>
        <taxon>Saccharomycotina</taxon>
        <taxon>Dipodascomycetes</taxon>
        <taxon>Dipodascales</taxon>
        <taxon>Dipodascaceae</taxon>
        <taxon>Geotrichum</taxon>
    </lineage>
</organism>
<feature type="region of interest" description="Disordered" evidence="3">
    <location>
        <begin position="787"/>
        <end position="819"/>
    </location>
</feature>
<dbReference type="AlphaFoldDB" id="A0A0J9XCW6"/>
<proteinExistence type="inferred from homology"/>
<dbReference type="EMBL" id="CCBN010000010">
    <property type="protein sequence ID" value="CDO55337.1"/>
    <property type="molecule type" value="Genomic_DNA"/>
</dbReference>
<dbReference type="OrthoDB" id="19232at2759"/>
<keyword evidence="5" id="KW-1185">Reference proteome</keyword>
<keyword evidence="4" id="KW-0418">Kinase</keyword>
<dbReference type="PANTHER" id="PTHR47766:SF1">
    <property type="entry name" value="PROTEIN EFR3"/>
    <property type="match status" value="1"/>
</dbReference>
<dbReference type="SUPFAM" id="SSF48371">
    <property type="entry name" value="ARM repeat"/>
    <property type="match status" value="1"/>
</dbReference>
<dbReference type="STRING" id="1173061.A0A0J9XCW6"/>
<keyword evidence="4" id="KW-0808">Transferase</keyword>
<gene>
    <name evidence="4" type="ORF">BN980_GECA10s03640g</name>
</gene>
<evidence type="ECO:0000256" key="1">
    <source>
        <dbReference type="ARBA" id="ARBA00010216"/>
    </source>
</evidence>